<dbReference type="InterPro" id="IPR002711">
    <property type="entry name" value="HNH"/>
</dbReference>
<keyword evidence="2" id="KW-0255">Endonuclease</keyword>
<dbReference type="GO" id="GO:0003676">
    <property type="term" value="F:nucleic acid binding"/>
    <property type="evidence" value="ECO:0007669"/>
    <property type="project" value="InterPro"/>
</dbReference>
<dbReference type="GO" id="GO:0004519">
    <property type="term" value="F:endonuclease activity"/>
    <property type="evidence" value="ECO:0007669"/>
    <property type="project" value="UniProtKB-KW"/>
</dbReference>
<dbReference type="Pfam" id="PF01844">
    <property type="entry name" value="HNH"/>
    <property type="match status" value="1"/>
</dbReference>
<dbReference type="InterPro" id="IPR003615">
    <property type="entry name" value="HNH_nuc"/>
</dbReference>
<proteinExistence type="predicted"/>
<organism evidence="2">
    <name type="scientific">candidate division WS2 bacterium ADurb.Bin280</name>
    <dbReference type="NCBI Taxonomy" id="1852829"/>
    <lineage>
        <taxon>Bacteria</taxon>
        <taxon>candidate division WS2</taxon>
    </lineage>
</organism>
<sequence>MVAENSWLRCKRDRAMEVGWRCEVCGASQEEGAIIVGHHLIPKSRNGRDIVENCRLRCDLCEKAAHIFSQDGNPPEWKMEEYIATRTRAEQEGERMKSGENSQLCKDLARAWRRKPQKVPSAVALYA</sequence>
<name>A0A1V5SEL5_9BACT</name>
<evidence type="ECO:0000259" key="1">
    <source>
        <dbReference type="Pfam" id="PF01844"/>
    </source>
</evidence>
<dbReference type="EMBL" id="MWBO01000016">
    <property type="protein sequence ID" value="OQA52989.1"/>
    <property type="molecule type" value="Genomic_DNA"/>
</dbReference>
<protein>
    <submittedName>
        <fullName evidence="2">HNH endonuclease</fullName>
    </submittedName>
</protein>
<evidence type="ECO:0000313" key="2">
    <source>
        <dbReference type="EMBL" id="OQA52989.1"/>
    </source>
</evidence>
<dbReference type="GO" id="GO:0008270">
    <property type="term" value="F:zinc ion binding"/>
    <property type="evidence" value="ECO:0007669"/>
    <property type="project" value="InterPro"/>
</dbReference>
<dbReference type="Gene3D" id="1.10.30.50">
    <property type="match status" value="1"/>
</dbReference>
<dbReference type="CDD" id="cd00085">
    <property type="entry name" value="HNHc"/>
    <property type="match status" value="1"/>
</dbReference>
<keyword evidence="2" id="KW-0378">Hydrolase</keyword>
<accession>A0A1V5SEL5</accession>
<keyword evidence="2" id="KW-0540">Nuclease</keyword>
<feature type="domain" description="HNH" evidence="1">
    <location>
        <begin position="22"/>
        <end position="66"/>
    </location>
</feature>
<reference evidence="2" key="1">
    <citation type="submission" date="2017-02" db="EMBL/GenBank/DDBJ databases">
        <title>Delving into the versatile metabolic prowess of the omnipresent phylum Bacteroidetes.</title>
        <authorList>
            <person name="Nobu M.K."/>
            <person name="Mei R."/>
            <person name="Narihiro T."/>
            <person name="Kuroda K."/>
            <person name="Liu W.-T."/>
        </authorList>
    </citation>
    <scope>NUCLEOTIDE SEQUENCE</scope>
    <source>
        <strain evidence="2">ADurb.Bin280</strain>
    </source>
</reference>
<dbReference type="AlphaFoldDB" id="A0A1V5SEL5"/>
<dbReference type="Proteomes" id="UP000485367">
    <property type="component" value="Unassembled WGS sequence"/>
</dbReference>
<comment type="caution">
    <text evidence="2">The sequence shown here is derived from an EMBL/GenBank/DDBJ whole genome shotgun (WGS) entry which is preliminary data.</text>
</comment>
<gene>
    <name evidence="2" type="ORF">BWY43_00277</name>
</gene>